<keyword evidence="3" id="KW-1185">Reference proteome</keyword>
<accession>A0A834P0K6</accession>
<evidence type="ECO:0000313" key="3">
    <source>
        <dbReference type="Proteomes" id="UP000600918"/>
    </source>
</evidence>
<comment type="caution">
    <text evidence="2">The sequence shown here is derived from an EMBL/GenBank/DDBJ whole genome shotgun (WGS) entry which is preliminary data.</text>
</comment>
<evidence type="ECO:0000256" key="1">
    <source>
        <dbReference type="SAM" id="MobiDB-lite"/>
    </source>
</evidence>
<feature type="region of interest" description="Disordered" evidence="1">
    <location>
        <begin position="1"/>
        <end position="61"/>
    </location>
</feature>
<feature type="compositionally biased region" description="Acidic residues" evidence="1">
    <location>
        <begin position="139"/>
        <end position="151"/>
    </location>
</feature>
<feature type="region of interest" description="Disordered" evidence="1">
    <location>
        <begin position="131"/>
        <end position="157"/>
    </location>
</feature>
<name>A0A834P0K6_VESPE</name>
<reference evidence="2" key="1">
    <citation type="journal article" date="2020" name="G3 (Bethesda)">
        <title>High-Quality Assemblies for Three Invasive Social Wasps from the &lt;i&gt;Vespula&lt;/i&gt; Genus.</title>
        <authorList>
            <person name="Harrop T.W.R."/>
            <person name="Guhlin J."/>
            <person name="McLaughlin G.M."/>
            <person name="Permina E."/>
            <person name="Stockwell P."/>
            <person name="Gilligan J."/>
            <person name="Le Lec M.F."/>
            <person name="Gruber M.A.M."/>
            <person name="Quinn O."/>
            <person name="Lovegrove M."/>
            <person name="Duncan E.J."/>
            <person name="Remnant E.J."/>
            <person name="Van Eeckhoven J."/>
            <person name="Graham B."/>
            <person name="Knapp R.A."/>
            <person name="Langford K.W."/>
            <person name="Kronenberg Z."/>
            <person name="Press M.O."/>
            <person name="Eacker S.M."/>
            <person name="Wilson-Rankin E.E."/>
            <person name="Purcell J."/>
            <person name="Lester P.J."/>
            <person name="Dearden P.K."/>
        </authorList>
    </citation>
    <scope>NUCLEOTIDE SEQUENCE</scope>
    <source>
        <strain evidence="2">Volc-1</strain>
    </source>
</reference>
<feature type="compositionally biased region" description="Low complexity" evidence="1">
    <location>
        <begin position="20"/>
        <end position="46"/>
    </location>
</feature>
<feature type="compositionally biased region" description="Basic and acidic residues" evidence="1">
    <location>
        <begin position="1"/>
        <end position="17"/>
    </location>
</feature>
<feature type="compositionally biased region" description="Basic and acidic residues" evidence="1">
    <location>
        <begin position="48"/>
        <end position="61"/>
    </location>
</feature>
<organism evidence="2 3">
    <name type="scientific">Vespula pensylvanica</name>
    <name type="common">Western yellow jacket</name>
    <name type="synonym">Wasp</name>
    <dbReference type="NCBI Taxonomy" id="30213"/>
    <lineage>
        <taxon>Eukaryota</taxon>
        <taxon>Metazoa</taxon>
        <taxon>Ecdysozoa</taxon>
        <taxon>Arthropoda</taxon>
        <taxon>Hexapoda</taxon>
        <taxon>Insecta</taxon>
        <taxon>Pterygota</taxon>
        <taxon>Neoptera</taxon>
        <taxon>Endopterygota</taxon>
        <taxon>Hymenoptera</taxon>
        <taxon>Apocrita</taxon>
        <taxon>Aculeata</taxon>
        <taxon>Vespoidea</taxon>
        <taxon>Vespidae</taxon>
        <taxon>Vespinae</taxon>
        <taxon>Vespula</taxon>
    </lineage>
</organism>
<evidence type="ECO:0000313" key="2">
    <source>
        <dbReference type="EMBL" id="KAF7423390.1"/>
    </source>
</evidence>
<protein>
    <submittedName>
        <fullName evidence="2">Uncharacterized protein</fullName>
    </submittedName>
</protein>
<gene>
    <name evidence="2" type="ORF">H0235_008673</name>
</gene>
<dbReference type="Proteomes" id="UP000600918">
    <property type="component" value="Unassembled WGS sequence"/>
</dbReference>
<proteinExistence type="predicted"/>
<dbReference type="EMBL" id="JACSDY010000007">
    <property type="protein sequence ID" value="KAF7423390.1"/>
    <property type="molecule type" value="Genomic_DNA"/>
</dbReference>
<sequence length="190" mass="20913">MARDFHEHSSPLEEETRLSQGQQEQRQQHHQQQQHQQQQQQQQQQHTTKQEEKLDDSRNDVKAKEEYGWSLNEGGMQAARFLKAATTVTATATTEVAATAAAAAATAYIACTSHGYLPSISSRPSAATISVGESCGNNNDDDDDDDDDDNNDSTPTTLPIRLKGWKIGNKTSTMAYHTIVATGSGNLFHR</sequence>
<dbReference type="AlphaFoldDB" id="A0A834P0K6"/>